<organism evidence="2 3">
    <name type="scientific">Xenorhabdus innexi</name>
    <dbReference type="NCBI Taxonomy" id="290109"/>
    <lineage>
        <taxon>Bacteria</taxon>
        <taxon>Pseudomonadati</taxon>
        <taxon>Pseudomonadota</taxon>
        <taxon>Gammaproteobacteria</taxon>
        <taxon>Enterobacterales</taxon>
        <taxon>Morganellaceae</taxon>
        <taxon>Xenorhabdus</taxon>
    </lineage>
</organism>
<accession>A0A1N6MX81</accession>
<gene>
    <name evidence="1" type="ORF">Xinn_03316</name>
    <name evidence="2" type="ORF">XIS1_210006</name>
</gene>
<proteinExistence type="predicted"/>
<reference evidence="1 4" key="3">
    <citation type="journal article" date="2017" name="Nat. Microbiol.">
        <title>Natural product diversity associated with the nematode symbionts Photorhabdus and Xenorhabdus.</title>
        <authorList>
            <person name="Tobias N.J."/>
            <person name="Wolff H."/>
            <person name="Djahanschiri B."/>
            <person name="Grundmann F."/>
            <person name="Kronenwerth M."/>
            <person name="Shi Y.M."/>
            <person name="Simonyi S."/>
            <person name="Grun P."/>
            <person name="Shapiro-Ilan D."/>
            <person name="Pidot S.J."/>
            <person name="Stinear T.P."/>
            <person name="Ebersberger I."/>
            <person name="Bode H.B."/>
        </authorList>
    </citation>
    <scope>NUCLEOTIDE SEQUENCE [LARGE SCALE GENOMIC DNA]</scope>
    <source>
        <strain evidence="1 4">DSM 16336</strain>
    </source>
</reference>
<dbReference type="EMBL" id="NIBU01000056">
    <property type="protein sequence ID" value="PHM30342.1"/>
    <property type="molecule type" value="Genomic_DNA"/>
</dbReference>
<sequence length="225" mass="26745">MPFQTPFTRALKVGDLIYGLHAQRVHYIKQYPPFKSIKYSQELHSYTRAVTIDQFIIPAEKTFPEWPDRYKYMHKTKQYPYHKSFTSHISNHPKYHTSYKTTPESKGKIFSRKCKAGLSWITMSNGDLDLVKNNNVHFILDGIDMRYVVKKIKYAEGKTDITAHELRWIYRNRNNINVQNKIQFWLNGQPTSPPWENDEGKMIWRLYTPKSEIEEVLNSSLSIYF</sequence>
<dbReference type="Proteomes" id="UP000224871">
    <property type="component" value="Unassembled WGS sequence"/>
</dbReference>
<evidence type="ECO:0000313" key="4">
    <source>
        <dbReference type="Proteomes" id="UP000224871"/>
    </source>
</evidence>
<keyword evidence="4" id="KW-1185">Reference proteome</keyword>
<dbReference type="EMBL" id="FTLG01000124">
    <property type="protein sequence ID" value="SIP73422.1"/>
    <property type="molecule type" value="Genomic_DNA"/>
</dbReference>
<evidence type="ECO:0000313" key="1">
    <source>
        <dbReference type="EMBL" id="PHM30342.1"/>
    </source>
</evidence>
<dbReference type="Proteomes" id="UP000196435">
    <property type="component" value="Unassembled WGS sequence"/>
</dbReference>
<protein>
    <submittedName>
        <fullName evidence="1">T3SS effector EspK</fullName>
    </submittedName>
</protein>
<dbReference type="RefSeq" id="WP_086952997.1">
    <property type="nucleotide sequence ID" value="NZ_CAWNQC010000255.1"/>
</dbReference>
<reference evidence="3" key="2">
    <citation type="submission" date="2016-12" db="EMBL/GenBank/DDBJ databases">
        <authorList>
            <person name="Gaudriault S."/>
        </authorList>
    </citation>
    <scope>NUCLEOTIDE SEQUENCE [LARGE SCALE GENOMIC DNA]</scope>
    <source>
        <strain evidence="3">HGB1681 (deposited as PTA-6826 in the American Type Culture Collection)</strain>
    </source>
</reference>
<evidence type="ECO:0000313" key="3">
    <source>
        <dbReference type="Proteomes" id="UP000196435"/>
    </source>
</evidence>
<reference evidence="2" key="1">
    <citation type="submission" date="2016-12" db="EMBL/GenBank/DDBJ databases">
        <authorList>
            <person name="Song W.-J."/>
            <person name="Kurnit D.M."/>
        </authorList>
    </citation>
    <scope>NUCLEOTIDE SEQUENCE [LARGE SCALE GENOMIC DNA]</scope>
    <source>
        <strain evidence="2">HGB1681</strain>
    </source>
</reference>
<dbReference type="OrthoDB" id="8451383at2"/>
<dbReference type="AlphaFoldDB" id="A0A1N6MX81"/>
<name>A0A1N6MX81_9GAMM</name>
<evidence type="ECO:0000313" key="2">
    <source>
        <dbReference type="EMBL" id="SIP73422.1"/>
    </source>
</evidence>